<comment type="cofactor">
    <cofactor evidence="1 5">
        <name>Zn(2+)</name>
        <dbReference type="ChEBI" id="CHEBI:29105"/>
    </cofactor>
</comment>
<organism evidence="7 8">
    <name type="scientific">Nocardioides lianchengensis</name>
    <dbReference type="NCBI Taxonomy" id="1045774"/>
    <lineage>
        <taxon>Bacteria</taxon>
        <taxon>Bacillati</taxon>
        <taxon>Actinomycetota</taxon>
        <taxon>Actinomycetes</taxon>
        <taxon>Propionibacteriales</taxon>
        <taxon>Nocardioidaceae</taxon>
        <taxon>Nocardioides</taxon>
    </lineage>
</organism>
<dbReference type="OrthoDB" id="9797931at2"/>
<dbReference type="InterPro" id="IPR013149">
    <property type="entry name" value="ADH-like_C"/>
</dbReference>
<evidence type="ECO:0000256" key="1">
    <source>
        <dbReference type="ARBA" id="ARBA00001947"/>
    </source>
</evidence>
<proteinExistence type="inferred from homology"/>
<keyword evidence="2 5" id="KW-0479">Metal-binding</keyword>
<name>A0A1G6ZEE1_9ACTN</name>
<evidence type="ECO:0000313" key="8">
    <source>
        <dbReference type="Proteomes" id="UP000199034"/>
    </source>
</evidence>
<dbReference type="Gene3D" id="3.40.50.720">
    <property type="entry name" value="NAD(P)-binding Rossmann-like Domain"/>
    <property type="match status" value="1"/>
</dbReference>
<evidence type="ECO:0000313" key="7">
    <source>
        <dbReference type="EMBL" id="SDE00911.1"/>
    </source>
</evidence>
<dbReference type="RefSeq" id="WP_090860317.1">
    <property type="nucleotide sequence ID" value="NZ_FMZM01000013.1"/>
</dbReference>
<dbReference type="SUPFAM" id="SSF51735">
    <property type="entry name" value="NAD(P)-binding Rossmann-fold domains"/>
    <property type="match status" value="1"/>
</dbReference>
<dbReference type="GO" id="GO:0016491">
    <property type="term" value="F:oxidoreductase activity"/>
    <property type="evidence" value="ECO:0007669"/>
    <property type="project" value="UniProtKB-KW"/>
</dbReference>
<keyword evidence="4" id="KW-0560">Oxidoreductase</keyword>
<feature type="domain" description="Enoyl reductase (ER)" evidence="6">
    <location>
        <begin position="10"/>
        <end position="343"/>
    </location>
</feature>
<dbReference type="InterPro" id="IPR020843">
    <property type="entry name" value="ER"/>
</dbReference>
<comment type="similarity">
    <text evidence="5">Belongs to the zinc-containing alcohol dehydrogenase family.</text>
</comment>
<evidence type="ECO:0000256" key="3">
    <source>
        <dbReference type="ARBA" id="ARBA00022833"/>
    </source>
</evidence>
<protein>
    <submittedName>
        <fullName evidence="7">(R,R)-butanediol dehydrogenase / meso-butanediol dehydrogenase / diacetyl reductase</fullName>
    </submittedName>
</protein>
<evidence type="ECO:0000256" key="2">
    <source>
        <dbReference type="ARBA" id="ARBA00022723"/>
    </source>
</evidence>
<dbReference type="Pfam" id="PF08240">
    <property type="entry name" value="ADH_N"/>
    <property type="match status" value="1"/>
</dbReference>
<keyword evidence="8" id="KW-1185">Reference proteome</keyword>
<dbReference type="Gene3D" id="3.90.180.10">
    <property type="entry name" value="Medium-chain alcohol dehydrogenases, catalytic domain"/>
    <property type="match status" value="1"/>
</dbReference>
<dbReference type="InterPro" id="IPR036291">
    <property type="entry name" value="NAD(P)-bd_dom_sf"/>
</dbReference>
<dbReference type="SUPFAM" id="SSF50129">
    <property type="entry name" value="GroES-like"/>
    <property type="match status" value="1"/>
</dbReference>
<dbReference type="InterPro" id="IPR002328">
    <property type="entry name" value="ADH_Zn_CS"/>
</dbReference>
<dbReference type="SMART" id="SM00829">
    <property type="entry name" value="PKS_ER"/>
    <property type="match status" value="1"/>
</dbReference>
<dbReference type="PROSITE" id="PS00059">
    <property type="entry name" value="ADH_ZINC"/>
    <property type="match status" value="1"/>
</dbReference>
<dbReference type="STRING" id="1045774.SAMN05421872_113111"/>
<dbReference type="Proteomes" id="UP000199034">
    <property type="component" value="Unassembled WGS sequence"/>
</dbReference>
<sequence length="347" mass="35911">MTETYAQVVGVSQVELGTESSPPDLGPDQVEVGITYCGVCATDTHNYTSGGQVPPAVFGHEWTGTVRRIGAEVTAVAVGQRVVAAVGAACGRCAMCLAGHADHCDTAFAEANGVTPDAPAHGGFATALVVSERRVLPVLDGLTDVQAALVEPTAVTFHAVRRTRQPLGAVVVVQGAGPIGLLAAQHARHAGAGRLVVIEPNPERRTAALDLGLTDVFEPGDRVREHLDAITGGLGADVLYECTGVAGLLQSSAELVRRGGTLSLLGFPMTDSRVSYGDWQLRELTVIGSLAYTRADFVGAMRAIADGAVRVDGLHTGTVGLGELAALMDELDSGRTTHAKVLVDPRL</sequence>
<evidence type="ECO:0000256" key="4">
    <source>
        <dbReference type="ARBA" id="ARBA00023002"/>
    </source>
</evidence>
<dbReference type="GO" id="GO:0008270">
    <property type="term" value="F:zinc ion binding"/>
    <property type="evidence" value="ECO:0007669"/>
    <property type="project" value="InterPro"/>
</dbReference>
<dbReference type="Pfam" id="PF00107">
    <property type="entry name" value="ADH_zinc_N"/>
    <property type="match status" value="1"/>
</dbReference>
<dbReference type="InterPro" id="IPR050129">
    <property type="entry name" value="Zn_alcohol_dh"/>
</dbReference>
<dbReference type="PANTHER" id="PTHR43401:SF2">
    <property type="entry name" value="L-THREONINE 3-DEHYDROGENASE"/>
    <property type="match status" value="1"/>
</dbReference>
<accession>A0A1G6ZEE1</accession>
<dbReference type="InterPro" id="IPR013154">
    <property type="entry name" value="ADH-like_N"/>
</dbReference>
<keyword evidence="3 5" id="KW-0862">Zinc</keyword>
<evidence type="ECO:0000259" key="6">
    <source>
        <dbReference type="SMART" id="SM00829"/>
    </source>
</evidence>
<dbReference type="PANTHER" id="PTHR43401">
    <property type="entry name" value="L-THREONINE 3-DEHYDROGENASE"/>
    <property type="match status" value="1"/>
</dbReference>
<gene>
    <name evidence="7" type="ORF">SAMN05421872_113111</name>
</gene>
<dbReference type="AlphaFoldDB" id="A0A1G6ZEE1"/>
<dbReference type="InterPro" id="IPR011032">
    <property type="entry name" value="GroES-like_sf"/>
</dbReference>
<dbReference type="EMBL" id="FMZM01000013">
    <property type="protein sequence ID" value="SDE00911.1"/>
    <property type="molecule type" value="Genomic_DNA"/>
</dbReference>
<evidence type="ECO:0000256" key="5">
    <source>
        <dbReference type="RuleBase" id="RU361277"/>
    </source>
</evidence>
<reference evidence="7 8" key="1">
    <citation type="submission" date="2016-10" db="EMBL/GenBank/DDBJ databases">
        <authorList>
            <person name="de Groot N.N."/>
        </authorList>
    </citation>
    <scope>NUCLEOTIDE SEQUENCE [LARGE SCALE GENOMIC DNA]</scope>
    <source>
        <strain evidence="7 8">CGMCC 4.6858</strain>
    </source>
</reference>